<evidence type="ECO:0000313" key="2">
    <source>
        <dbReference type="Proteomes" id="UP000799757"/>
    </source>
</evidence>
<accession>A0A6A6XIH4</accession>
<keyword evidence="2" id="KW-1185">Reference proteome</keyword>
<organism evidence="1 2">
    <name type="scientific">Melanomma pulvis-pyrius CBS 109.77</name>
    <dbReference type="NCBI Taxonomy" id="1314802"/>
    <lineage>
        <taxon>Eukaryota</taxon>
        <taxon>Fungi</taxon>
        <taxon>Dikarya</taxon>
        <taxon>Ascomycota</taxon>
        <taxon>Pezizomycotina</taxon>
        <taxon>Dothideomycetes</taxon>
        <taxon>Pleosporomycetidae</taxon>
        <taxon>Pleosporales</taxon>
        <taxon>Melanommataceae</taxon>
        <taxon>Melanomma</taxon>
    </lineage>
</organism>
<gene>
    <name evidence="1" type="ORF">K505DRAFT_359699</name>
</gene>
<dbReference type="AlphaFoldDB" id="A0A6A6XIH4"/>
<reference evidence="1" key="1">
    <citation type="journal article" date="2020" name="Stud. Mycol.">
        <title>101 Dothideomycetes genomes: a test case for predicting lifestyles and emergence of pathogens.</title>
        <authorList>
            <person name="Haridas S."/>
            <person name="Albert R."/>
            <person name="Binder M."/>
            <person name="Bloem J."/>
            <person name="Labutti K."/>
            <person name="Salamov A."/>
            <person name="Andreopoulos B."/>
            <person name="Baker S."/>
            <person name="Barry K."/>
            <person name="Bills G."/>
            <person name="Bluhm B."/>
            <person name="Cannon C."/>
            <person name="Castanera R."/>
            <person name="Culley D."/>
            <person name="Daum C."/>
            <person name="Ezra D."/>
            <person name="Gonzalez J."/>
            <person name="Henrissat B."/>
            <person name="Kuo A."/>
            <person name="Liang C."/>
            <person name="Lipzen A."/>
            <person name="Lutzoni F."/>
            <person name="Magnuson J."/>
            <person name="Mondo S."/>
            <person name="Nolan M."/>
            <person name="Ohm R."/>
            <person name="Pangilinan J."/>
            <person name="Park H.-J."/>
            <person name="Ramirez L."/>
            <person name="Alfaro M."/>
            <person name="Sun H."/>
            <person name="Tritt A."/>
            <person name="Yoshinaga Y."/>
            <person name="Zwiers L.-H."/>
            <person name="Turgeon B."/>
            <person name="Goodwin S."/>
            <person name="Spatafora J."/>
            <person name="Crous P."/>
            <person name="Grigoriev I."/>
        </authorList>
    </citation>
    <scope>NUCLEOTIDE SEQUENCE</scope>
    <source>
        <strain evidence="1">CBS 109.77</strain>
    </source>
</reference>
<dbReference type="Proteomes" id="UP000799757">
    <property type="component" value="Unassembled WGS sequence"/>
</dbReference>
<sequence length="423" mass="48534">MVYLRFLDFPVSIRDQIYAELLVPHIIKVDEFNVTQSLLFTDILYTNKQIYTESSDVLYTRNLLIVISTNSKTLLAEQTRNKTPIFSVPKNPSTVTQCHRFAMTIELIGIDDEATENGTPAFVISAKALPCFATSLIGKYTFRSGVGYGIAAVRMKVENTFRYSTARFSNLTFGRLLSAEHLPKFNCLRIEGQILEEHHHAMARDYLNESEHSCGFFGLGLDAYRHRVWFRMRNEDREAHNQGIKLETPDSQIHRLPRLLLRFFDIFWDCHNYRVHELGHNCSMDACYQFARMADMYNTLVQGYVLAAKRHPERATNSYTQALHAAEEGIMYLNRDDRFVRSKADTTEAAILKVNSAKTLLSLKAAKACSKLGDEKAARKYIEDAAIYSPIMFPAVMDRLAKLFWKTWPAEPLVTTTPILWNK</sequence>
<proteinExistence type="predicted"/>
<dbReference type="OrthoDB" id="2951834at2759"/>
<evidence type="ECO:0000313" key="1">
    <source>
        <dbReference type="EMBL" id="KAF2796018.1"/>
    </source>
</evidence>
<name>A0A6A6XIH4_9PLEO</name>
<dbReference type="EMBL" id="MU001842">
    <property type="protein sequence ID" value="KAF2796018.1"/>
    <property type="molecule type" value="Genomic_DNA"/>
</dbReference>
<protein>
    <submittedName>
        <fullName evidence="1">Uncharacterized protein</fullName>
    </submittedName>
</protein>